<feature type="compositionally biased region" description="Basic and acidic residues" evidence="1">
    <location>
        <begin position="621"/>
        <end position="640"/>
    </location>
</feature>
<dbReference type="GeneID" id="16077081"/>
<name>F2U3W9_SALR5</name>
<evidence type="ECO:0000313" key="3">
    <source>
        <dbReference type="Proteomes" id="UP000007799"/>
    </source>
</evidence>
<dbReference type="RefSeq" id="XP_004996496.1">
    <property type="nucleotide sequence ID" value="XM_004996439.1"/>
</dbReference>
<dbReference type="Proteomes" id="UP000007799">
    <property type="component" value="Unassembled WGS sequence"/>
</dbReference>
<evidence type="ECO:0000313" key="2">
    <source>
        <dbReference type="EMBL" id="EGD82313.1"/>
    </source>
</evidence>
<protein>
    <submittedName>
        <fullName evidence="2">Uncharacterized protein</fullName>
    </submittedName>
</protein>
<feature type="region of interest" description="Disordered" evidence="1">
    <location>
        <begin position="619"/>
        <end position="640"/>
    </location>
</feature>
<dbReference type="STRING" id="946362.F2U3W9"/>
<gene>
    <name evidence="2" type="ORF">PTSG_02980</name>
</gene>
<sequence>MLTCRDRAGIEALQRQVLAAGKRVLIARFGGLDGGAGWRKEISPIITAYVKQRPRLGSLLLAVALKSKVLQPDDIEPDALQALFSMMSDRQVDVTTRRHMAYAADEVASQAPPLLLNAVLKDGDLQELVVEALLHHANSVTCGFLFDVCLFVFNVCRAVCGFESTGARRWFRDLPFTLKLAGYRAQDNDVIVTAVMLLVRAAVEFMDAVADVPDHLAKLLVQHSGWTRPRSVSNLLSAIVLAQMLLKLSDVSEADARAFLSRLAAFTPSQHARQIMLVVQHVHAATSPQDVQPLFGMLALQFAAMSKQQTSQFLLCRSYPHDMVLGQRLVDADLRRLAVQAGSRYLLAQDAPGCDTDATLLLLADVTPEADVDNMVRTRVTRIEAVLTNTDGDREAGGGMAAAVDDMLLLLRDLVACSSHLSYEVACATVDVLWTAAQLHAQASELMVLAVRGLTYLAKSSTHVAERMRHRDVVAGALAAARRGVSQNTLQGKAMLAHALGLVSAICASDPAHYASMLDCHEGASGVGMLLQIARNDTGKCWASALGLLKDLLYTPARAEVLRVHRRMCLEAMLAIVSSKRVTPKMTIQQDTRIGAKHLSPASYIADILTELLLSVDEEEKEKKEEEEKKEKSGDERLARENTTHVVEVAVSRPLLALLVHRAREMRLLGAGTQRTARVLRALEILVGMRGNALEFVWGTPDAAGPGDAPANGPQDSDSDCFGDLLDELAECLASEGQTHTVAWCRLMGVVMRTMESNLEPLRLALRRHVSRNAERFASSTRGSGMKFLLSVFKDALKRCGCRTYDNDAVVVDTRARLQALIKDLTQEVRRS</sequence>
<dbReference type="InParanoid" id="F2U3W9"/>
<keyword evidence="3" id="KW-1185">Reference proteome</keyword>
<reference evidence="2" key="1">
    <citation type="submission" date="2009-08" db="EMBL/GenBank/DDBJ databases">
        <title>Annotation of Salpingoeca rosetta.</title>
        <authorList>
            <consortium name="The Broad Institute Genome Sequencing Platform"/>
            <person name="Russ C."/>
            <person name="Cuomo C."/>
            <person name="Burger G."/>
            <person name="Gray M.W."/>
            <person name="Holland P.W.H."/>
            <person name="King N."/>
            <person name="Lang F.B.F."/>
            <person name="Roger A.J."/>
            <person name="Ruiz-Trillo I."/>
            <person name="Young S.K."/>
            <person name="Zeng Q."/>
            <person name="Gargeya S."/>
            <person name="Alvarado L."/>
            <person name="Berlin A."/>
            <person name="Chapman S.B."/>
            <person name="Chen Z."/>
            <person name="Freedman E."/>
            <person name="Gellesch M."/>
            <person name="Goldberg J."/>
            <person name="Griggs A."/>
            <person name="Gujja S."/>
            <person name="Heilman E."/>
            <person name="Heiman D."/>
            <person name="Howarth C."/>
            <person name="Mehta T."/>
            <person name="Neiman D."/>
            <person name="Pearson M."/>
            <person name="Roberts A."/>
            <person name="Saif S."/>
            <person name="Shea T."/>
            <person name="Shenoy N."/>
            <person name="Sisk P."/>
            <person name="Stolte C."/>
            <person name="Sykes S."/>
            <person name="White J."/>
            <person name="Yandava C."/>
            <person name="Haas B."/>
            <person name="Nusbaum C."/>
            <person name="Birren B."/>
        </authorList>
    </citation>
    <scope>NUCLEOTIDE SEQUENCE [LARGE SCALE GENOMIC DNA]</scope>
    <source>
        <strain evidence="2">ATCC 50818</strain>
    </source>
</reference>
<dbReference type="AlphaFoldDB" id="F2U3W9"/>
<evidence type="ECO:0000256" key="1">
    <source>
        <dbReference type="SAM" id="MobiDB-lite"/>
    </source>
</evidence>
<proteinExistence type="predicted"/>
<dbReference type="EMBL" id="GL832960">
    <property type="protein sequence ID" value="EGD82313.1"/>
    <property type="molecule type" value="Genomic_DNA"/>
</dbReference>
<organism evidence="3">
    <name type="scientific">Salpingoeca rosetta (strain ATCC 50818 / BSB-021)</name>
    <dbReference type="NCBI Taxonomy" id="946362"/>
    <lineage>
        <taxon>Eukaryota</taxon>
        <taxon>Choanoflagellata</taxon>
        <taxon>Craspedida</taxon>
        <taxon>Salpingoecidae</taxon>
        <taxon>Salpingoeca</taxon>
    </lineage>
</organism>
<dbReference type="KEGG" id="sre:PTSG_02980"/>
<dbReference type="eggNOG" id="ENOG502S98P">
    <property type="taxonomic scope" value="Eukaryota"/>
</dbReference>
<accession>F2U3W9</accession>